<dbReference type="STRING" id="39962.Lmor_0180"/>
<dbReference type="AlphaFoldDB" id="A0A378JRA1"/>
<keyword evidence="4" id="KW-1185">Reference proteome</keyword>
<reference evidence="2 4" key="1">
    <citation type="submission" date="2015-11" db="EMBL/GenBank/DDBJ databases">
        <title>Genomic analysis of 38 Legionella species identifies large and diverse effector repertoires.</title>
        <authorList>
            <person name="Burstein D."/>
            <person name="Amaro F."/>
            <person name="Zusman T."/>
            <person name="Lifshitz Z."/>
            <person name="Cohen O."/>
            <person name="Gilbert J.A."/>
            <person name="Pupko T."/>
            <person name="Shuman H.A."/>
            <person name="Segal G."/>
        </authorList>
    </citation>
    <scope>NUCLEOTIDE SEQUENCE [LARGE SCALE GENOMIC DNA]</scope>
    <source>
        <strain evidence="2 4">ATCC 43877</strain>
    </source>
</reference>
<dbReference type="Proteomes" id="UP000054985">
    <property type="component" value="Unassembled WGS sequence"/>
</dbReference>
<sequence length="352" mass="38447">MKTTEELLNLLNVTATDTFGDIQKKYLALKEQHELLERMKRIGAVNPYGPQAAALIPVVDLQNAWAHIDTETKYQHYKATGTFLAVASSSQTKEQEQSDQNKSAPLLDSLTKSRPAPKGRRLPTRRKAGEDASSAVPQATEPNKNTASPSERESIPVLSASVPAQTTESTPVEPEKQKTIKELQAIVANGVKGLAIPAEPSALDTNPESTESNNQLTAKELQEAVLKAVQDYTQYHRVGDKGNAQVNRGQGDGFFSFLRHGAKGLATANALYSSINSDTLTAQEIVGTLKDFMSDSSRAYHHHSFTSYLADALAQKGLVTAHQTARYTQKDLVQEMEQWIQTNSNTAQTKTL</sequence>
<accession>A0A378JRA1</accession>
<evidence type="ECO:0000313" key="4">
    <source>
        <dbReference type="Proteomes" id="UP000054985"/>
    </source>
</evidence>
<feature type="compositionally biased region" description="Basic residues" evidence="1">
    <location>
        <begin position="115"/>
        <end position="126"/>
    </location>
</feature>
<gene>
    <name evidence="2" type="ORF">Lmor_0180</name>
    <name evidence="3" type="ORF">NCTC12239_00037</name>
</gene>
<feature type="compositionally biased region" description="Polar residues" evidence="1">
    <location>
        <begin position="135"/>
        <end position="149"/>
    </location>
</feature>
<dbReference type="RefSeq" id="WP_028384061.1">
    <property type="nucleotide sequence ID" value="NZ_CAAAJG010000036.1"/>
</dbReference>
<proteinExistence type="predicted"/>
<dbReference type="OrthoDB" id="5652214at2"/>
<evidence type="ECO:0000256" key="1">
    <source>
        <dbReference type="SAM" id="MobiDB-lite"/>
    </source>
</evidence>
<dbReference type="Proteomes" id="UP000254040">
    <property type="component" value="Unassembled WGS sequence"/>
</dbReference>
<dbReference type="EMBL" id="LNYN01000005">
    <property type="protein sequence ID" value="KTD39068.1"/>
    <property type="molecule type" value="Genomic_DNA"/>
</dbReference>
<name>A0A378JRA1_9GAMM</name>
<dbReference type="EMBL" id="UGOG01000001">
    <property type="protein sequence ID" value="STX61134.1"/>
    <property type="molecule type" value="Genomic_DNA"/>
</dbReference>
<reference evidence="3 5" key="2">
    <citation type="submission" date="2018-06" db="EMBL/GenBank/DDBJ databases">
        <authorList>
            <consortium name="Pathogen Informatics"/>
            <person name="Doyle S."/>
        </authorList>
    </citation>
    <scope>NUCLEOTIDE SEQUENCE [LARGE SCALE GENOMIC DNA]</scope>
    <source>
        <strain evidence="3 5">NCTC12239</strain>
    </source>
</reference>
<evidence type="ECO:0000313" key="5">
    <source>
        <dbReference type="Proteomes" id="UP000254040"/>
    </source>
</evidence>
<feature type="compositionally biased region" description="Polar residues" evidence="1">
    <location>
        <begin position="90"/>
        <end position="103"/>
    </location>
</feature>
<organism evidence="3 5">
    <name type="scientific">Legionella moravica</name>
    <dbReference type="NCBI Taxonomy" id="39962"/>
    <lineage>
        <taxon>Bacteria</taxon>
        <taxon>Pseudomonadati</taxon>
        <taxon>Pseudomonadota</taxon>
        <taxon>Gammaproteobacteria</taxon>
        <taxon>Legionellales</taxon>
        <taxon>Legionellaceae</taxon>
        <taxon>Legionella</taxon>
    </lineage>
</organism>
<evidence type="ECO:0000313" key="2">
    <source>
        <dbReference type="EMBL" id="KTD39068.1"/>
    </source>
</evidence>
<evidence type="ECO:0000313" key="3">
    <source>
        <dbReference type="EMBL" id="STX61134.1"/>
    </source>
</evidence>
<feature type="region of interest" description="Disordered" evidence="1">
    <location>
        <begin position="90"/>
        <end position="178"/>
    </location>
</feature>
<protein>
    <submittedName>
        <fullName evidence="3">Uncharacterized protein</fullName>
    </submittedName>
</protein>